<gene>
    <name evidence="2" type="ORF">LCIT_19920</name>
</gene>
<sequence length="373" mass="42264">MLFVLTIIVSFIASLLFKNTRIIGALGFISLAWLAGTADERTTTDYAVYKIHFNSIGYEVSPFEKGYTGMSVYFSHIGFDYAEFRLLFVFLAFTILFFGVTLFTKNVAMFTWIYGITVFFNDATQIRNLMMISMVILGSAIFLKFSLIGKCLGSLLILFSSQFHDLGFLFILIIPIFLINKKILTKIEVWIISVAGIILMFVTIFGNSLLQRILVKFLISFSSRNDSASNVQNNFSRGTSVSIILLIWATVLLVLYLSNKFISSLSETQKIRINQLKMLYSGIFISIIALLLIVMSPDYSRISRNAFLFFIILATIYITDSQQKSTLFKHGRILFVLSLILVTYTHTMIWGSDYQNSIAYIAKLKNSNIISGD</sequence>
<comment type="caution">
    <text evidence="2">The sequence shown here is derived from an EMBL/GenBank/DDBJ whole genome shotgun (WGS) entry which is preliminary data.</text>
</comment>
<feature type="transmembrane region" description="Helical" evidence="1">
    <location>
        <begin position="235"/>
        <end position="257"/>
    </location>
</feature>
<feature type="transmembrane region" description="Helical" evidence="1">
    <location>
        <begin position="190"/>
        <end position="215"/>
    </location>
</feature>
<dbReference type="EMBL" id="BJJW01000031">
    <property type="protein sequence ID" value="GDZ84750.1"/>
    <property type="molecule type" value="Genomic_DNA"/>
</dbReference>
<name>A0A5A5U0R2_LEUCI</name>
<feature type="transmembrane region" description="Helical" evidence="1">
    <location>
        <begin position="155"/>
        <end position="178"/>
    </location>
</feature>
<feature type="transmembrane region" description="Helical" evidence="1">
    <location>
        <begin position="302"/>
        <end position="319"/>
    </location>
</feature>
<protein>
    <recommendedName>
        <fullName evidence="4">EpsG family protein</fullName>
    </recommendedName>
</protein>
<dbReference type="Proteomes" id="UP000323274">
    <property type="component" value="Unassembled WGS sequence"/>
</dbReference>
<feature type="transmembrane region" description="Helical" evidence="1">
    <location>
        <begin position="129"/>
        <end position="149"/>
    </location>
</feature>
<dbReference type="RefSeq" id="WP_187764951.1">
    <property type="nucleotide sequence ID" value="NZ_BJJW01000031.1"/>
</dbReference>
<reference evidence="2 3" key="1">
    <citation type="submission" date="2019-04" db="EMBL/GenBank/DDBJ databases">
        <title>A pseudo-fructophilic Leuconostoc citreum strain F192-5 isolated from peel of satsuma mandarin: the first report for isolation and characterization of strain-dependent fructophilic-like characteristics.</title>
        <authorList>
            <person name="Maeno S."/>
            <person name="Tanizawa Y."/>
            <person name="Kajikawa A."/>
            <person name="Kanesaki Y."/>
            <person name="Kubota E."/>
            <person name="Arita M."/>
            <person name="Leon D."/>
            <person name="Endo A."/>
        </authorList>
    </citation>
    <scope>NUCLEOTIDE SEQUENCE [LARGE SCALE GENOMIC DNA]</scope>
    <source>
        <strain evidence="2 3">F192-5</strain>
    </source>
</reference>
<feature type="transmembrane region" description="Helical" evidence="1">
    <location>
        <begin position="86"/>
        <end position="108"/>
    </location>
</feature>
<feature type="transmembrane region" description="Helical" evidence="1">
    <location>
        <begin position="278"/>
        <end position="296"/>
    </location>
</feature>
<keyword evidence="1" id="KW-0472">Membrane</keyword>
<evidence type="ECO:0000256" key="1">
    <source>
        <dbReference type="SAM" id="Phobius"/>
    </source>
</evidence>
<keyword evidence="1" id="KW-1133">Transmembrane helix</keyword>
<feature type="transmembrane region" description="Helical" evidence="1">
    <location>
        <begin position="331"/>
        <end position="350"/>
    </location>
</feature>
<evidence type="ECO:0000313" key="2">
    <source>
        <dbReference type="EMBL" id="GDZ84750.1"/>
    </source>
</evidence>
<keyword evidence="1" id="KW-0812">Transmembrane</keyword>
<evidence type="ECO:0008006" key="4">
    <source>
        <dbReference type="Google" id="ProtNLM"/>
    </source>
</evidence>
<proteinExistence type="predicted"/>
<accession>A0A5A5U0R2</accession>
<evidence type="ECO:0000313" key="3">
    <source>
        <dbReference type="Proteomes" id="UP000323274"/>
    </source>
</evidence>
<organism evidence="2 3">
    <name type="scientific">Leuconostoc citreum</name>
    <dbReference type="NCBI Taxonomy" id="33964"/>
    <lineage>
        <taxon>Bacteria</taxon>
        <taxon>Bacillati</taxon>
        <taxon>Bacillota</taxon>
        <taxon>Bacilli</taxon>
        <taxon>Lactobacillales</taxon>
        <taxon>Lactobacillaceae</taxon>
        <taxon>Leuconostoc</taxon>
    </lineage>
</organism>
<dbReference type="AlphaFoldDB" id="A0A5A5U0R2"/>